<proteinExistence type="predicted"/>
<dbReference type="Pfam" id="PF09550">
    <property type="entry name" value="Phage_TAC_6"/>
    <property type="match status" value="1"/>
</dbReference>
<evidence type="ECO:0000313" key="1">
    <source>
        <dbReference type="EMBL" id="MDO1558119.1"/>
    </source>
</evidence>
<protein>
    <submittedName>
        <fullName evidence="1">Phage tail assembly chaperone</fullName>
    </submittedName>
</protein>
<organism evidence="1 2">
    <name type="scientific">Peiella sedimenti</name>
    <dbReference type="NCBI Taxonomy" id="3061083"/>
    <lineage>
        <taxon>Bacteria</taxon>
        <taxon>Pseudomonadati</taxon>
        <taxon>Pseudomonadota</taxon>
        <taxon>Alphaproteobacteria</taxon>
        <taxon>Caulobacterales</taxon>
        <taxon>Caulobacteraceae</taxon>
        <taxon>Peiella</taxon>
    </lineage>
</organism>
<name>A0ABT8SHS2_9CAUL</name>
<dbReference type="RefSeq" id="WP_302108540.1">
    <property type="nucleotide sequence ID" value="NZ_JAUKTR010000001.1"/>
</dbReference>
<comment type="caution">
    <text evidence="1">The sequence shown here is derived from an EMBL/GenBank/DDBJ whole genome shotgun (WGS) entry which is preliminary data.</text>
</comment>
<dbReference type="EMBL" id="JAUKTR010000001">
    <property type="protein sequence ID" value="MDO1558119.1"/>
    <property type="molecule type" value="Genomic_DNA"/>
</dbReference>
<evidence type="ECO:0000313" key="2">
    <source>
        <dbReference type="Proteomes" id="UP001169063"/>
    </source>
</evidence>
<dbReference type="Proteomes" id="UP001169063">
    <property type="component" value="Unassembled WGS sequence"/>
</dbReference>
<accession>A0ABT8SHS2</accession>
<sequence>MTDWAAVLKTGLALGIGPEALWRLSLREWRLLTGGEAGLKRNGLEALMARWPDGGEHEV</sequence>
<reference evidence="1" key="1">
    <citation type="submission" date="2023-07" db="EMBL/GenBank/DDBJ databases">
        <title>Brevundimonas soil sp. nov., isolated from the soil of chemical plant.</title>
        <authorList>
            <person name="Wu N."/>
        </authorList>
    </citation>
    <scope>NUCLEOTIDE SEQUENCE</scope>
    <source>
        <strain evidence="1">XZ-24</strain>
    </source>
</reference>
<keyword evidence="2" id="KW-1185">Reference proteome</keyword>
<gene>
    <name evidence="1" type="ORF">Q0812_01580</name>
</gene>
<dbReference type="InterPro" id="IPR019056">
    <property type="entry name" value="Phage_TAC_6"/>
</dbReference>